<accession>A0A1R2BQM9</accession>
<protein>
    <submittedName>
        <fullName evidence="1">Uncharacterized protein</fullName>
    </submittedName>
</protein>
<keyword evidence="2" id="KW-1185">Reference proteome</keyword>
<comment type="caution">
    <text evidence="1">The sequence shown here is derived from an EMBL/GenBank/DDBJ whole genome shotgun (WGS) entry which is preliminary data.</text>
</comment>
<reference evidence="1 2" key="1">
    <citation type="submission" date="2016-11" db="EMBL/GenBank/DDBJ databases">
        <title>The macronuclear genome of Stentor coeruleus: a giant cell with tiny introns.</title>
        <authorList>
            <person name="Slabodnick M."/>
            <person name="Ruby J.G."/>
            <person name="Reiff S.B."/>
            <person name="Swart E.C."/>
            <person name="Gosai S."/>
            <person name="Prabakaran S."/>
            <person name="Witkowska E."/>
            <person name="Larue G.E."/>
            <person name="Fisher S."/>
            <person name="Freeman R.M."/>
            <person name="Gunawardena J."/>
            <person name="Chu W."/>
            <person name="Stover N.A."/>
            <person name="Gregory B.D."/>
            <person name="Nowacki M."/>
            <person name="Derisi J."/>
            <person name="Roy S.W."/>
            <person name="Marshall W.F."/>
            <person name="Sood P."/>
        </authorList>
    </citation>
    <scope>NUCLEOTIDE SEQUENCE [LARGE SCALE GENOMIC DNA]</scope>
    <source>
        <strain evidence="1">WM001</strain>
    </source>
</reference>
<dbReference type="Proteomes" id="UP000187209">
    <property type="component" value="Unassembled WGS sequence"/>
</dbReference>
<evidence type="ECO:0000313" key="1">
    <source>
        <dbReference type="EMBL" id="OMJ79044.1"/>
    </source>
</evidence>
<gene>
    <name evidence="1" type="ORF">SteCoe_21028</name>
</gene>
<sequence length="234" mass="27172">MSLPPINPSSKISLPIKLRELNSSKFKTSLNIKILNSLIPTKSNTKKQIISSTVTKAHKIISEIPSESLKNSKIILSKPKQKPPIIKQTQKKSSSYLKKKYTNFLKEGRNSDFSMDFTKPIRDYFKETTDQHKNVVNKTYEVVKSDIRDAKKNIKIVPSQVYTEKNTTNIIRYANLVMPFPRGAEKRMISKDFKRFSESEKDKNEWISTRYVSQSLQTDANTFEFDDWEFDYDA</sequence>
<evidence type="ECO:0000313" key="2">
    <source>
        <dbReference type="Proteomes" id="UP000187209"/>
    </source>
</evidence>
<dbReference type="AlphaFoldDB" id="A0A1R2BQM9"/>
<dbReference type="EMBL" id="MPUH01000491">
    <property type="protein sequence ID" value="OMJ79044.1"/>
    <property type="molecule type" value="Genomic_DNA"/>
</dbReference>
<proteinExistence type="predicted"/>
<name>A0A1R2BQM9_9CILI</name>
<organism evidence="1 2">
    <name type="scientific">Stentor coeruleus</name>
    <dbReference type="NCBI Taxonomy" id="5963"/>
    <lineage>
        <taxon>Eukaryota</taxon>
        <taxon>Sar</taxon>
        <taxon>Alveolata</taxon>
        <taxon>Ciliophora</taxon>
        <taxon>Postciliodesmatophora</taxon>
        <taxon>Heterotrichea</taxon>
        <taxon>Heterotrichida</taxon>
        <taxon>Stentoridae</taxon>
        <taxon>Stentor</taxon>
    </lineage>
</organism>